<sequence length="89" mass="10072">MRSKELSCLPHLSQTERSFPHHFFSATVRIAAAFMKEPITAPAANPRKILILSITSMWTPLLQEVKISFTGNISYTLIKEMKDNAHRSS</sequence>
<reference evidence="1" key="1">
    <citation type="submission" date="2019-08" db="EMBL/GenBank/DDBJ databases">
        <authorList>
            <person name="Kucharzyk K."/>
            <person name="Murdoch R.W."/>
            <person name="Higgins S."/>
            <person name="Loffler F."/>
        </authorList>
    </citation>
    <scope>NUCLEOTIDE SEQUENCE</scope>
</reference>
<dbReference type="EMBL" id="VSSQ01030955">
    <property type="protein sequence ID" value="MPM81667.1"/>
    <property type="molecule type" value="Genomic_DNA"/>
</dbReference>
<evidence type="ECO:0000313" key="1">
    <source>
        <dbReference type="EMBL" id="MPM81667.1"/>
    </source>
</evidence>
<organism evidence="1">
    <name type="scientific">bioreactor metagenome</name>
    <dbReference type="NCBI Taxonomy" id="1076179"/>
    <lineage>
        <taxon>unclassified sequences</taxon>
        <taxon>metagenomes</taxon>
        <taxon>ecological metagenomes</taxon>
    </lineage>
</organism>
<comment type="caution">
    <text evidence="1">The sequence shown here is derived from an EMBL/GenBank/DDBJ whole genome shotgun (WGS) entry which is preliminary data.</text>
</comment>
<protein>
    <submittedName>
        <fullName evidence="1">Uncharacterized protein</fullName>
    </submittedName>
</protein>
<proteinExistence type="predicted"/>
<accession>A0A645CXP0</accession>
<name>A0A645CXP0_9ZZZZ</name>
<dbReference type="AlphaFoldDB" id="A0A645CXP0"/>
<gene>
    <name evidence="1" type="ORF">SDC9_128724</name>
</gene>